<name>A0A2H3P8H4_9BACT</name>
<proteinExistence type="predicted"/>
<evidence type="ECO:0000313" key="1">
    <source>
        <dbReference type="EMBL" id="PEN09185.1"/>
    </source>
</evidence>
<dbReference type="Gene3D" id="2.160.20.80">
    <property type="entry name" value="E3 ubiquitin-protein ligase SopA"/>
    <property type="match status" value="2"/>
</dbReference>
<accession>A0A2H3P8H4</accession>
<keyword evidence="2" id="KW-1185">Reference proteome</keyword>
<gene>
    <name evidence="1" type="ORF">CRI93_00180</name>
</gene>
<protein>
    <recommendedName>
        <fullName evidence="3">Pentapeptide repeat-containing protein</fullName>
    </recommendedName>
</protein>
<evidence type="ECO:0000313" key="2">
    <source>
        <dbReference type="Proteomes" id="UP000221024"/>
    </source>
</evidence>
<reference evidence="1 2" key="1">
    <citation type="submission" date="2017-10" db="EMBL/GenBank/DDBJ databases">
        <title>Draft genome of Longimonas halophila.</title>
        <authorList>
            <person name="Goh K.M."/>
            <person name="Shamsir M.S."/>
            <person name="Lim S.W."/>
        </authorList>
    </citation>
    <scope>NUCLEOTIDE SEQUENCE [LARGE SCALE GENOMIC DNA]</scope>
    <source>
        <strain evidence="1 2">KCTC 42399</strain>
    </source>
</reference>
<dbReference type="PANTHER" id="PTHR14136">
    <property type="entry name" value="BTB_POZ DOMAIN-CONTAINING PROTEIN KCTD9"/>
    <property type="match status" value="1"/>
</dbReference>
<dbReference type="InterPro" id="IPR001646">
    <property type="entry name" value="5peptide_repeat"/>
</dbReference>
<dbReference type="InterPro" id="IPR051082">
    <property type="entry name" value="Pentapeptide-BTB/POZ_domain"/>
</dbReference>
<dbReference type="PANTHER" id="PTHR14136:SF17">
    <property type="entry name" value="BTB_POZ DOMAIN-CONTAINING PROTEIN KCTD9"/>
    <property type="match status" value="1"/>
</dbReference>
<dbReference type="Proteomes" id="UP000221024">
    <property type="component" value="Unassembled WGS sequence"/>
</dbReference>
<comment type="caution">
    <text evidence="1">The sequence shown here is derived from an EMBL/GenBank/DDBJ whole genome shotgun (WGS) entry which is preliminary data.</text>
</comment>
<dbReference type="SUPFAM" id="SSF141571">
    <property type="entry name" value="Pentapeptide repeat-like"/>
    <property type="match status" value="2"/>
</dbReference>
<organism evidence="1 2">
    <name type="scientific">Longimonas halophila</name>
    <dbReference type="NCBI Taxonomy" id="1469170"/>
    <lineage>
        <taxon>Bacteria</taxon>
        <taxon>Pseudomonadati</taxon>
        <taxon>Rhodothermota</taxon>
        <taxon>Rhodothermia</taxon>
        <taxon>Rhodothermales</taxon>
        <taxon>Salisaetaceae</taxon>
        <taxon>Longimonas</taxon>
    </lineage>
</organism>
<dbReference type="Pfam" id="PF00805">
    <property type="entry name" value="Pentapeptide"/>
    <property type="match status" value="2"/>
</dbReference>
<evidence type="ECO:0008006" key="3">
    <source>
        <dbReference type="Google" id="ProtNLM"/>
    </source>
</evidence>
<sequence length="559" mass="63211">MALAYSDDPSQFDEDARLNTVYAHLLDGVYRRDYDFGPHPGADVLSGEDENEQKRGFLRVLEEIALDAWHGNGRTTTIPAIEKRCKEASLERHFSVVREKLEDGITQLLAAFYFRRSGETPKGVETFEFTHKTFAEYLTAKRIVRAIDEIHDRYQQHKDGGRYALNLRKCIVKWIEICGPADIGRDLYRFIQDEITILVETWETDADESSDASYSHAELSKRGVDAEAWQETFTDMLRHTIPHDVPMKEIDQDLDFQQQKNWAVNTERSILAMLDACRKALRHRDRQLRDFEPNGDAPTYIVSVFDEETRTAPFNWIRRLHALNPTSQHLSAISWMGCRLSTVTLIFADLRSADLRGVNLLRANLLSANLLGADLRDANLRGADLRSADLRDANLRGADLRRAELWRADLRNVELQDANLRNVELQDADLRDANLIGADLQDADLQDADLQDADLRGVNLLRANLLGADLLGAHLQGADLRDTDLQETNLRDTNLWSANLQGANLQGADLRGANLQGPDSHLADVLVANLQDITFNEETRLDSGIRETMIDQGAIFLDG</sequence>
<dbReference type="OrthoDB" id="9783370at2"/>
<dbReference type="EMBL" id="PDEP01000001">
    <property type="protein sequence ID" value="PEN09185.1"/>
    <property type="molecule type" value="Genomic_DNA"/>
</dbReference>
<dbReference type="AlphaFoldDB" id="A0A2H3P8H4"/>